<name>A0A0A8ZFH6_ARUDO</name>
<proteinExistence type="predicted"/>
<dbReference type="EMBL" id="GBRH01259771">
    <property type="protein sequence ID" value="JAD38124.1"/>
    <property type="molecule type" value="Transcribed_RNA"/>
</dbReference>
<dbReference type="AlphaFoldDB" id="A0A0A8ZFH6"/>
<accession>A0A0A8ZFH6</accession>
<reference evidence="1" key="1">
    <citation type="submission" date="2014-09" db="EMBL/GenBank/DDBJ databases">
        <authorList>
            <person name="Magalhaes I.L.F."/>
            <person name="Oliveira U."/>
            <person name="Santos F.R."/>
            <person name="Vidigal T.H.D.A."/>
            <person name="Brescovit A.D."/>
            <person name="Santos A.J."/>
        </authorList>
    </citation>
    <scope>NUCLEOTIDE SEQUENCE</scope>
    <source>
        <tissue evidence="1">Shoot tissue taken approximately 20 cm above the soil surface</tissue>
    </source>
</reference>
<protein>
    <submittedName>
        <fullName evidence="1">Uncharacterized protein</fullName>
    </submittedName>
</protein>
<reference evidence="1" key="2">
    <citation type="journal article" date="2015" name="Data Brief">
        <title>Shoot transcriptome of the giant reed, Arundo donax.</title>
        <authorList>
            <person name="Barrero R.A."/>
            <person name="Guerrero F.D."/>
            <person name="Moolhuijzen P."/>
            <person name="Goolsby J.A."/>
            <person name="Tidwell J."/>
            <person name="Bellgard S.E."/>
            <person name="Bellgard M.I."/>
        </authorList>
    </citation>
    <scope>NUCLEOTIDE SEQUENCE</scope>
    <source>
        <tissue evidence="1">Shoot tissue taken approximately 20 cm above the soil surface</tissue>
    </source>
</reference>
<evidence type="ECO:0000313" key="1">
    <source>
        <dbReference type="EMBL" id="JAD38124.1"/>
    </source>
</evidence>
<organism evidence="1">
    <name type="scientific">Arundo donax</name>
    <name type="common">Giant reed</name>
    <name type="synonym">Donax arundinaceus</name>
    <dbReference type="NCBI Taxonomy" id="35708"/>
    <lineage>
        <taxon>Eukaryota</taxon>
        <taxon>Viridiplantae</taxon>
        <taxon>Streptophyta</taxon>
        <taxon>Embryophyta</taxon>
        <taxon>Tracheophyta</taxon>
        <taxon>Spermatophyta</taxon>
        <taxon>Magnoliopsida</taxon>
        <taxon>Liliopsida</taxon>
        <taxon>Poales</taxon>
        <taxon>Poaceae</taxon>
        <taxon>PACMAD clade</taxon>
        <taxon>Arundinoideae</taxon>
        <taxon>Arundineae</taxon>
        <taxon>Arundo</taxon>
    </lineage>
</organism>
<sequence length="35" mass="4021">MPSCAHCTMPKNAIMLSLLIGMSHFHERKFTFLNI</sequence>